<proteinExistence type="predicted"/>
<dbReference type="EMBL" id="JAGEPF010000018">
    <property type="protein sequence ID" value="MBO2461655.1"/>
    <property type="molecule type" value="Genomic_DNA"/>
</dbReference>
<comment type="caution">
    <text evidence="1">The sequence shown here is derived from an EMBL/GenBank/DDBJ whole genome shotgun (WGS) entry which is preliminary data.</text>
</comment>
<gene>
    <name evidence="1" type="ORF">J4709_29210</name>
</gene>
<name>A0ABS3RY38_9ACTN</name>
<keyword evidence="2" id="KW-1185">Reference proteome</keyword>
<evidence type="ECO:0000313" key="2">
    <source>
        <dbReference type="Proteomes" id="UP000680206"/>
    </source>
</evidence>
<reference evidence="1 2" key="1">
    <citation type="submission" date="2021-03" db="EMBL/GenBank/DDBJ databases">
        <title>Actinomadura violae sp. nov., isolated from lichen in Thailand.</title>
        <authorList>
            <person name="Kanchanasin P."/>
            <person name="Saeng-In P."/>
            <person name="Phongsopitanun W."/>
            <person name="Yuki M."/>
            <person name="Kudo T."/>
            <person name="Ohkuma M."/>
            <person name="Tanasupawat S."/>
        </authorList>
    </citation>
    <scope>NUCLEOTIDE SEQUENCE [LARGE SCALE GENOMIC DNA]</scope>
    <source>
        <strain evidence="1 2">LCR2-06</strain>
    </source>
</reference>
<dbReference type="RefSeq" id="WP_208245069.1">
    <property type="nucleotide sequence ID" value="NZ_JAGEPF010000018.1"/>
</dbReference>
<protein>
    <submittedName>
        <fullName evidence="1">Uncharacterized protein</fullName>
    </submittedName>
</protein>
<organism evidence="1 2">
    <name type="scientific">Actinomadura violacea</name>
    <dbReference type="NCBI Taxonomy" id="2819934"/>
    <lineage>
        <taxon>Bacteria</taxon>
        <taxon>Bacillati</taxon>
        <taxon>Actinomycetota</taxon>
        <taxon>Actinomycetes</taxon>
        <taxon>Streptosporangiales</taxon>
        <taxon>Thermomonosporaceae</taxon>
        <taxon>Actinomadura</taxon>
    </lineage>
</organism>
<dbReference type="Proteomes" id="UP000680206">
    <property type="component" value="Unassembled WGS sequence"/>
</dbReference>
<accession>A0ABS3RY38</accession>
<evidence type="ECO:0000313" key="1">
    <source>
        <dbReference type="EMBL" id="MBO2461655.1"/>
    </source>
</evidence>
<sequence length="164" mass="17402">MAARTAPDFLARRTELARTVAARDIHDATLALTCLHTPDEDCIRASRHLNVLQKRFKTLCVLSERILNGASWETIAGQLGVTAATAKALYASPEQRWRAGDPQPWAPVLTGPDAMATVVGAAPIVIDTPAQADAVETELAAYCAQRGCTPPCTPPCTPAHTCTG</sequence>